<dbReference type="EMBL" id="CP129971">
    <property type="protein sequence ID" value="WKK74701.1"/>
    <property type="molecule type" value="Genomic_DNA"/>
</dbReference>
<gene>
    <name evidence="2" type="ORF">QYS49_23830</name>
</gene>
<reference evidence="2 3" key="1">
    <citation type="submission" date="2023-08" db="EMBL/GenBank/DDBJ databases">
        <title>Comparative genomics and taxonomic characterization of three novel marine species of genus Marivirga.</title>
        <authorList>
            <person name="Muhammad N."/>
            <person name="Kim S.-G."/>
        </authorList>
    </citation>
    <scope>NUCLEOTIDE SEQUENCE [LARGE SCALE GENOMIC DNA]</scope>
    <source>
        <strain evidence="2 3">BDSF4-3</strain>
    </source>
</reference>
<keyword evidence="3" id="KW-1185">Reference proteome</keyword>
<evidence type="ECO:0000256" key="1">
    <source>
        <dbReference type="SAM" id="Phobius"/>
    </source>
</evidence>
<feature type="transmembrane region" description="Helical" evidence="1">
    <location>
        <begin position="21"/>
        <end position="40"/>
    </location>
</feature>
<dbReference type="KEGG" id="msaa:QYS49_23830"/>
<dbReference type="Proteomes" id="UP001230496">
    <property type="component" value="Chromosome"/>
</dbReference>
<feature type="transmembrane region" description="Helical" evidence="1">
    <location>
        <begin position="60"/>
        <end position="78"/>
    </location>
</feature>
<accession>A0AA49GC01</accession>
<protein>
    <submittedName>
        <fullName evidence="2">Uncharacterized protein</fullName>
    </submittedName>
</protein>
<keyword evidence="1" id="KW-0812">Transmembrane</keyword>
<evidence type="ECO:0000313" key="3">
    <source>
        <dbReference type="Proteomes" id="UP001230496"/>
    </source>
</evidence>
<dbReference type="RefSeq" id="WP_308347328.1">
    <property type="nucleotide sequence ID" value="NZ_CP129971.1"/>
</dbReference>
<organism evidence="2 3">
    <name type="scientific">Marivirga salinarum</name>
    <dbReference type="NCBI Taxonomy" id="3059078"/>
    <lineage>
        <taxon>Bacteria</taxon>
        <taxon>Pseudomonadati</taxon>
        <taxon>Bacteroidota</taxon>
        <taxon>Cytophagia</taxon>
        <taxon>Cytophagales</taxon>
        <taxon>Marivirgaceae</taxon>
        <taxon>Marivirga</taxon>
    </lineage>
</organism>
<dbReference type="AlphaFoldDB" id="A0AA49GC01"/>
<sequence>MSDFSIALVRQKEKNEKLGRLSSVITVISILLLIILLLRVLPAEGDWEYDGMGFLQKWKWESLIIFLVAISGILISKINKKKEFGKLIFMNDRILENWNNRSIIIEVKDIKSINYRFIDISVDDEDESREKHWITIKLDSQSKEIYEEILISDDQIEFIKELNKYKNHGVEVEIEPI</sequence>
<name>A0AA49GC01_9BACT</name>
<keyword evidence="1" id="KW-0472">Membrane</keyword>
<proteinExistence type="predicted"/>
<evidence type="ECO:0000313" key="2">
    <source>
        <dbReference type="EMBL" id="WKK74701.1"/>
    </source>
</evidence>
<keyword evidence="1" id="KW-1133">Transmembrane helix</keyword>